<evidence type="ECO:0000313" key="6">
    <source>
        <dbReference type="EMBL" id="CAG7725554.1"/>
    </source>
</evidence>
<keyword evidence="7" id="KW-1185">Reference proteome</keyword>
<feature type="region of interest" description="Disordered" evidence="5">
    <location>
        <begin position="1"/>
        <end position="42"/>
    </location>
</feature>
<feature type="non-terminal residue" evidence="6">
    <location>
        <position position="1"/>
    </location>
</feature>
<reference evidence="6" key="1">
    <citation type="submission" date="2021-06" db="EMBL/GenBank/DDBJ databases">
        <authorList>
            <person name="Hodson N. C."/>
            <person name="Mongue J. A."/>
            <person name="Jaron S. K."/>
        </authorList>
    </citation>
    <scope>NUCLEOTIDE SEQUENCE</scope>
</reference>
<feature type="transmembrane region" description="Helical" evidence="4">
    <location>
        <begin position="72"/>
        <end position="92"/>
    </location>
</feature>
<keyword evidence="4" id="KW-0187">Copper transport</keyword>
<dbReference type="PANTHER" id="PTHR12483:SF115">
    <property type="entry name" value="COPPER TRANSPORT PROTEIN"/>
    <property type="match status" value="1"/>
</dbReference>
<dbReference type="GO" id="GO:0005375">
    <property type="term" value="F:copper ion transmembrane transporter activity"/>
    <property type="evidence" value="ECO:0007669"/>
    <property type="project" value="UniProtKB-UniRule"/>
</dbReference>
<evidence type="ECO:0000313" key="7">
    <source>
        <dbReference type="Proteomes" id="UP000708208"/>
    </source>
</evidence>
<feature type="compositionally biased region" description="Basic and acidic residues" evidence="5">
    <location>
        <begin position="1"/>
        <end position="14"/>
    </location>
</feature>
<dbReference type="OrthoDB" id="161814at2759"/>
<keyword evidence="4" id="KW-0813">Transport</keyword>
<dbReference type="PANTHER" id="PTHR12483">
    <property type="entry name" value="SOLUTE CARRIER FAMILY 31 COPPER TRANSPORTERS"/>
    <property type="match status" value="1"/>
</dbReference>
<dbReference type="Proteomes" id="UP000708208">
    <property type="component" value="Unassembled WGS sequence"/>
</dbReference>
<sequence length="264" mass="29785">MSHDHHHDHSHHQEQTPMNMSMDMQSMGGHEQHNGGENSGGDSVQHHMMMSMWFHAGYDETILFQFWKISDIGGLIGSIVFIFFLAFAYEALKFYRELLYRRSFRAVQYNTVTVPVENGGAVKETHKTVQISDENGGGPFFQPEVIVPIYFSQMNCSCNLNGAGAQARPGVSAEHLENPADADVQSGPPIPSILTLHATNYSSVSCPSCGKRADNFKIPNIHRAYKVKMFSVIHAWQTVLHLVQTIISYFLMLIFMTYNIWLCL</sequence>
<accession>A0A8J2NYT5</accession>
<comment type="similarity">
    <text evidence="4">Belongs to the copper transporter (Ctr) (TC 1.A.56) family. SLC31A subfamily.</text>
</comment>
<protein>
    <recommendedName>
        <fullName evidence="4">Copper transport protein</fullName>
    </recommendedName>
</protein>
<evidence type="ECO:0000256" key="3">
    <source>
        <dbReference type="ARBA" id="ARBA00023136"/>
    </source>
</evidence>
<keyword evidence="4" id="KW-0406">Ion transport</keyword>
<keyword evidence="3 4" id="KW-0472">Membrane</keyword>
<evidence type="ECO:0000256" key="2">
    <source>
        <dbReference type="ARBA" id="ARBA00022989"/>
    </source>
</evidence>
<organism evidence="6 7">
    <name type="scientific">Allacma fusca</name>
    <dbReference type="NCBI Taxonomy" id="39272"/>
    <lineage>
        <taxon>Eukaryota</taxon>
        <taxon>Metazoa</taxon>
        <taxon>Ecdysozoa</taxon>
        <taxon>Arthropoda</taxon>
        <taxon>Hexapoda</taxon>
        <taxon>Collembola</taxon>
        <taxon>Symphypleona</taxon>
        <taxon>Sminthuridae</taxon>
        <taxon>Allacma</taxon>
    </lineage>
</organism>
<proteinExistence type="inferred from homology"/>
<dbReference type="InterPro" id="IPR007274">
    <property type="entry name" value="Cop_transporter"/>
</dbReference>
<keyword evidence="2 4" id="KW-1133">Transmembrane helix</keyword>
<evidence type="ECO:0000256" key="4">
    <source>
        <dbReference type="RuleBase" id="RU367022"/>
    </source>
</evidence>
<gene>
    <name evidence="6" type="ORF">AFUS01_LOCUS14508</name>
</gene>
<dbReference type="Pfam" id="PF04145">
    <property type="entry name" value="Ctr"/>
    <property type="match status" value="1"/>
</dbReference>
<dbReference type="EMBL" id="CAJVCH010123756">
    <property type="protein sequence ID" value="CAG7725554.1"/>
    <property type="molecule type" value="Genomic_DNA"/>
</dbReference>
<evidence type="ECO:0000256" key="5">
    <source>
        <dbReference type="SAM" id="MobiDB-lite"/>
    </source>
</evidence>
<keyword evidence="1 4" id="KW-0812">Transmembrane</keyword>
<feature type="transmembrane region" description="Helical" evidence="4">
    <location>
        <begin position="238"/>
        <end position="261"/>
    </location>
</feature>
<dbReference type="AlphaFoldDB" id="A0A8J2NYT5"/>
<comment type="subcellular location">
    <subcellularLocation>
        <location evidence="4">Membrane</location>
        <topology evidence="4">Multi-pass membrane protein</topology>
    </subcellularLocation>
</comment>
<name>A0A8J2NYT5_9HEXA</name>
<evidence type="ECO:0000256" key="1">
    <source>
        <dbReference type="ARBA" id="ARBA00022692"/>
    </source>
</evidence>
<feature type="compositionally biased region" description="Polar residues" evidence="5">
    <location>
        <begin position="15"/>
        <end position="24"/>
    </location>
</feature>
<dbReference type="GO" id="GO:0016020">
    <property type="term" value="C:membrane"/>
    <property type="evidence" value="ECO:0007669"/>
    <property type="project" value="UniProtKB-SubCell"/>
</dbReference>
<keyword evidence="4" id="KW-0186">Copper</keyword>
<comment type="caution">
    <text evidence="6">The sequence shown here is derived from an EMBL/GenBank/DDBJ whole genome shotgun (WGS) entry which is preliminary data.</text>
</comment>